<gene>
    <name evidence="2" type="ORF">GGP45_003031</name>
</gene>
<reference evidence="2" key="1">
    <citation type="submission" date="2022-08" db="EMBL/GenBank/DDBJ databases">
        <title>Genomic Encyclopedia of Type Strains, Phase V (KMG-V): Genome sequencing to study the core and pangenomes of soil and plant-associated prokaryotes.</title>
        <authorList>
            <person name="Whitman W."/>
        </authorList>
    </citation>
    <scope>NUCLEOTIDE SEQUENCE</scope>
    <source>
        <strain evidence="2">SP3026</strain>
    </source>
</reference>
<feature type="region of interest" description="Disordered" evidence="1">
    <location>
        <begin position="1"/>
        <end position="25"/>
    </location>
</feature>
<dbReference type="Proteomes" id="UP001155144">
    <property type="component" value="Unassembled WGS sequence"/>
</dbReference>
<evidence type="ECO:0000313" key="3">
    <source>
        <dbReference type="Proteomes" id="UP001155144"/>
    </source>
</evidence>
<evidence type="ECO:0000256" key="1">
    <source>
        <dbReference type="SAM" id="MobiDB-lite"/>
    </source>
</evidence>
<name>A0A9X2ZVB1_9BACT</name>
<accession>A0A9X2ZVB1</accession>
<protein>
    <submittedName>
        <fullName evidence="2">Transposase</fullName>
    </submittedName>
</protein>
<evidence type="ECO:0000313" key="2">
    <source>
        <dbReference type="EMBL" id="MCS4122664.1"/>
    </source>
</evidence>
<feature type="compositionally biased region" description="Basic and acidic residues" evidence="1">
    <location>
        <begin position="123"/>
        <end position="140"/>
    </location>
</feature>
<comment type="caution">
    <text evidence="2">The sequence shown here is derived from an EMBL/GenBank/DDBJ whole genome shotgun (WGS) entry which is preliminary data.</text>
</comment>
<proteinExistence type="predicted"/>
<organism evidence="2 3">
    <name type="scientific">Salinibacter ruber</name>
    <dbReference type="NCBI Taxonomy" id="146919"/>
    <lineage>
        <taxon>Bacteria</taxon>
        <taxon>Pseudomonadati</taxon>
        <taxon>Rhodothermota</taxon>
        <taxon>Rhodothermia</taxon>
        <taxon>Rhodothermales</taxon>
        <taxon>Salinibacteraceae</taxon>
        <taxon>Salinibacter</taxon>
    </lineage>
</organism>
<sequence>MSRPLGPPLAGPTMIKRGPKRARRGCRPSPLIWTCRSCEAGSPPLVHLPQDRQGLPLGAVLSAGQRRRSAFFVDLVNEVSVPRPKDDRGSAPKRPKGDRAYDATWIRRWLADRGIESAIPVPKDLREGPGRPPTCDEQKYRDRNTVERCVGHLKERRRLVVRYEKKSQPHRSDSFKP</sequence>
<dbReference type="EMBL" id="JANUBL010000008">
    <property type="protein sequence ID" value="MCS4122664.1"/>
    <property type="molecule type" value="Genomic_DNA"/>
</dbReference>
<dbReference type="AlphaFoldDB" id="A0A9X2ZVB1"/>
<feature type="compositionally biased region" description="Pro residues" evidence="1">
    <location>
        <begin position="1"/>
        <end position="10"/>
    </location>
</feature>
<feature type="region of interest" description="Disordered" evidence="1">
    <location>
        <begin position="121"/>
        <end position="140"/>
    </location>
</feature>